<dbReference type="RefSeq" id="WP_185682108.1">
    <property type="nucleotide sequence ID" value="NZ_JACLAU010000002.1"/>
</dbReference>
<protein>
    <submittedName>
        <fullName evidence="6">Isoprenylcysteine carboxylmethyltransferase family protein</fullName>
    </submittedName>
</protein>
<keyword evidence="6" id="KW-0808">Transferase</keyword>
<keyword evidence="2 5" id="KW-0812">Transmembrane</keyword>
<dbReference type="Proteomes" id="UP000520156">
    <property type="component" value="Unassembled WGS sequence"/>
</dbReference>
<keyword evidence="7" id="KW-1185">Reference proteome</keyword>
<name>A0A7X1F5C7_9SPHN</name>
<feature type="transmembrane region" description="Helical" evidence="5">
    <location>
        <begin position="135"/>
        <end position="168"/>
    </location>
</feature>
<dbReference type="AlphaFoldDB" id="A0A7X1F5C7"/>
<comment type="caution">
    <text evidence="6">The sequence shown here is derived from an EMBL/GenBank/DDBJ whole genome shotgun (WGS) entry which is preliminary data.</text>
</comment>
<evidence type="ECO:0000256" key="1">
    <source>
        <dbReference type="ARBA" id="ARBA00004141"/>
    </source>
</evidence>
<proteinExistence type="predicted"/>
<dbReference type="InterPro" id="IPR007269">
    <property type="entry name" value="ICMT_MeTrfase"/>
</dbReference>
<dbReference type="PANTHER" id="PTHR12714:SF9">
    <property type="entry name" value="PROTEIN-S-ISOPRENYLCYSTEINE O-METHYLTRANSFERASE"/>
    <property type="match status" value="1"/>
</dbReference>
<sequence length="196" mass="21294">MTLAPAILATYLAFFAAALVWPSVRVWRRTGHNPLVLPRDDSVEGFVGLAFKLAVGGLGLYLAGLAAGWWAQVGPIASPARAERAAAGWALIGASLAWVILAQWQMGSSWRVGIDRARPAPLVRAGLFRFSRNPIFFGMMVQLVGLIVLLPDAMTATVLVGAFVLISVQIRLEEHYLRSVHGPAYDDYAASVRRWI</sequence>
<reference evidence="6 7" key="1">
    <citation type="submission" date="2020-08" db="EMBL/GenBank/DDBJ databases">
        <title>The genome sequence of Novosphingobium flavum 4Y4.</title>
        <authorList>
            <person name="Liu Y."/>
        </authorList>
    </citation>
    <scope>NUCLEOTIDE SEQUENCE [LARGE SCALE GENOMIC DNA]</scope>
    <source>
        <strain evidence="6 7">4Y4</strain>
    </source>
</reference>
<feature type="transmembrane region" description="Helical" evidence="5">
    <location>
        <begin position="46"/>
        <end position="73"/>
    </location>
</feature>
<dbReference type="GO" id="GO:0004671">
    <property type="term" value="F:protein C-terminal S-isoprenylcysteine carboxyl O-methyltransferase activity"/>
    <property type="evidence" value="ECO:0007669"/>
    <property type="project" value="InterPro"/>
</dbReference>
<feature type="transmembrane region" description="Helical" evidence="5">
    <location>
        <begin position="85"/>
        <end position="104"/>
    </location>
</feature>
<keyword evidence="4 5" id="KW-0472">Membrane</keyword>
<dbReference type="GO" id="GO:0016020">
    <property type="term" value="C:membrane"/>
    <property type="evidence" value="ECO:0007669"/>
    <property type="project" value="UniProtKB-SubCell"/>
</dbReference>
<organism evidence="6 7">
    <name type="scientific">Novosphingobium aerophilum</name>
    <dbReference type="NCBI Taxonomy" id="2839843"/>
    <lineage>
        <taxon>Bacteria</taxon>
        <taxon>Pseudomonadati</taxon>
        <taxon>Pseudomonadota</taxon>
        <taxon>Alphaproteobacteria</taxon>
        <taxon>Sphingomonadales</taxon>
        <taxon>Sphingomonadaceae</taxon>
        <taxon>Novosphingobium</taxon>
    </lineage>
</organism>
<evidence type="ECO:0000256" key="2">
    <source>
        <dbReference type="ARBA" id="ARBA00022692"/>
    </source>
</evidence>
<dbReference type="PANTHER" id="PTHR12714">
    <property type="entry name" value="PROTEIN-S ISOPRENYLCYSTEINE O-METHYLTRANSFERASE"/>
    <property type="match status" value="1"/>
</dbReference>
<dbReference type="Pfam" id="PF04140">
    <property type="entry name" value="ICMT"/>
    <property type="match status" value="1"/>
</dbReference>
<gene>
    <name evidence="6" type="ORF">H7F49_03180</name>
</gene>
<dbReference type="GO" id="GO:0032259">
    <property type="term" value="P:methylation"/>
    <property type="evidence" value="ECO:0007669"/>
    <property type="project" value="UniProtKB-KW"/>
</dbReference>
<dbReference type="Gene3D" id="1.20.120.1630">
    <property type="match status" value="1"/>
</dbReference>
<evidence type="ECO:0000256" key="4">
    <source>
        <dbReference type="ARBA" id="ARBA00023136"/>
    </source>
</evidence>
<evidence type="ECO:0000313" key="6">
    <source>
        <dbReference type="EMBL" id="MBC2650695.1"/>
    </source>
</evidence>
<keyword evidence="3 5" id="KW-1133">Transmembrane helix</keyword>
<dbReference type="EMBL" id="JACLAU010000002">
    <property type="protein sequence ID" value="MBC2650695.1"/>
    <property type="molecule type" value="Genomic_DNA"/>
</dbReference>
<accession>A0A7X1F5C7</accession>
<keyword evidence="6" id="KW-0489">Methyltransferase</keyword>
<evidence type="ECO:0000313" key="7">
    <source>
        <dbReference type="Proteomes" id="UP000520156"/>
    </source>
</evidence>
<evidence type="ECO:0000256" key="5">
    <source>
        <dbReference type="SAM" id="Phobius"/>
    </source>
</evidence>
<comment type="subcellular location">
    <subcellularLocation>
        <location evidence="1">Membrane</location>
        <topology evidence="1">Multi-pass membrane protein</topology>
    </subcellularLocation>
</comment>
<evidence type="ECO:0000256" key="3">
    <source>
        <dbReference type="ARBA" id="ARBA00022989"/>
    </source>
</evidence>